<dbReference type="RefSeq" id="WP_183795006.1">
    <property type="nucleotide sequence ID" value="NZ_JACIDU010000021.1"/>
</dbReference>
<dbReference type="InterPro" id="IPR002821">
    <property type="entry name" value="Hydantoinase_A"/>
</dbReference>
<feature type="domain" description="Hydantoinase/oxoprolinase N-terminal" evidence="2">
    <location>
        <begin position="3"/>
        <end position="168"/>
    </location>
</feature>
<accession>A0A7W6P2I9</accession>
<comment type="caution">
    <text evidence="3">The sequence shown here is derived from an EMBL/GenBank/DDBJ whole genome shotgun (WGS) entry which is preliminary data.</text>
</comment>
<dbReference type="PANTHER" id="PTHR11365">
    <property type="entry name" value="5-OXOPROLINASE RELATED"/>
    <property type="match status" value="1"/>
</dbReference>
<feature type="domain" description="Hydantoinase A/oxoprolinase" evidence="1">
    <location>
        <begin position="188"/>
        <end position="358"/>
    </location>
</feature>
<organism evidence="3 4">
    <name type="scientific">Allorhizobium borbori</name>
    <dbReference type="NCBI Taxonomy" id="485907"/>
    <lineage>
        <taxon>Bacteria</taxon>
        <taxon>Pseudomonadati</taxon>
        <taxon>Pseudomonadota</taxon>
        <taxon>Alphaproteobacteria</taxon>
        <taxon>Hyphomicrobiales</taxon>
        <taxon>Rhizobiaceae</taxon>
        <taxon>Rhizobium/Agrobacterium group</taxon>
        <taxon>Allorhizobium</taxon>
    </lineage>
</organism>
<proteinExistence type="predicted"/>
<dbReference type="InterPro" id="IPR008040">
    <property type="entry name" value="Hydant_A_N"/>
</dbReference>
<dbReference type="InterPro" id="IPR043129">
    <property type="entry name" value="ATPase_NBD"/>
</dbReference>
<keyword evidence="4" id="KW-1185">Reference proteome</keyword>
<dbReference type="PANTHER" id="PTHR11365:SF10">
    <property type="entry name" value="HYDANTOINASE_OXOPROLINASE"/>
    <property type="match status" value="1"/>
</dbReference>
<dbReference type="GO" id="GO:0016787">
    <property type="term" value="F:hydrolase activity"/>
    <property type="evidence" value="ECO:0007669"/>
    <property type="project" value="InterPro"/>
</dbReference>
<gene>
    <name evidence="3" type="ORF">GGQ66_004071</name>
</gene>
<protein>
    <submittedName>
        <fullName evidence="3">N-methylhydantoinase A/oxoprolinase/acetone carboxylase beta subunit</fullName>
    </submittedName>
</protein>
<evidence type="ECO:0000313" key="4">
    <source>
        <dbReference type="Proteomes" id="UP000584824"/>
    </source>
</evidence>
<name>A0A7W6P2I9_9HYPH</name>
<evidence type="ECO:0000313" key="3">
    <source>
        <dbReference type="EMBL" id="MBB4105484.1"/>
    </source>
</evidence>
<sequence>MKRIGIDVGGTNTDAVLIDGEKVISAIKFPTTSDVMQGVVNAIGHVVASQAPVDAVMIGTTHFTNAVVERARLERIAAIRIAMPAGASLPPMIDWPDDLREAVDPLSFMVHGGHEYDGRPLVPLARDEIRDAAMNIRDAGITSVGITALFSPLTAECELEAEEIVRSVIPDARITLSHTLGRIGLLERENVTLLNAALQGLGRKTIDAFKDALRKAGVNAPFYLTQNDGTVVLADVAAANPVYSFASGPTNSMRGAAFLTGLKEAMVIDVGGTTSDIGCLVGGFPREANNVVEVGGVRTLFRMPDLLPMALGGGTIIDPETRKIGPRSVGYRITEKARVFGGDTLTTTDIAVAAGLVEIGDRDRVKDLDKALVGDLLKRIEAMVEDGVDRMKTSAEGVNLIAVGGGAFLIPEKLKGASSVLRVEHAGVANALGAAMAQVSGEVDQVFSGMSRDAAIAEADRLARQRAIESGADPNSIVTLDAEDIPIAYLPGDARRVRVRVVGDIAFMKSPQTAAAQ</sequence>
<dbReference type="Pfam" id="PF01968">
    <property type="entry name" value="Hydantoinase_A"/>
    <property type="match status" value="1"/>
</dbReference>
<evidence type="ECO:0000259" key="2">
    <source>
        <dbReference type="Pfam" id="PF05378"/>
    </source>
</evidence>
<dbReference type="AlphaFoldDB" id="A0A7W6P2I9"/>
<dbReference type="Proteomes" id="UP000584824">
    <property type="component" value="Unassembled WGS sequence"/>
</dbReference>
<dbReference type="InterPro" id="IPR045079">
    <property type="entry name" value="Oxoprolinase-like"/>
</dbReference>
<dbReference type="Gene3D" id="3.30.420.40">
    <property type="match status" value="1"/>
</dbReference>
<evidence type="ECO:0000259" key="1">
    <source>
        <dbReference type="Pfam" id="PF01968"/>
    </source>
</evidence>
<dbReference type="EMBL" id="JACIDU010000021">
    <property type="protein sequence ID" value="MBB4105484.1"/>
    <property type="molecule type" value="Genomic_DNA"/>
</dbReference>
<reference evidence="3 4" key="1">
    <citation type="submission" date="2020-08" db="EMBL/GenBank/DDBJ databases">
        <title>Genomic Encyclopedia of Type Strains, Phase IV (KMG-IV): sequencing the most valuable type-strain genomes for metagenomic binning, comparative biology and taxonomic classification.</title>
        <authorList>
            <person name="Goeker M."/>
        </authorList>
    </citation>
    <scope>NUCLEOTIDE SEQUENCE [LARGE SCALE GENOMIC DNA]</scope>
    <source>
        <strain evidence="3 4">DSM 26385</strain>
    </source>
</reference>
<dbReference type="Pfam" id="PF05378">
    <property type="entry name" value="Hydant_A_N"/>
    <property type="match status" value="1"/>
</dbReference>
<dbReference type="SUPFAM" id="SSF53067">
    <property type="entry name" value="Actin-like ATPase domain"/>
    <property type="match status" value="2"/>
</dbReference>